<reference evidence="9 10" key="1">
    <citation type="journal article" date="2011" name="J. Gen. Appl. Microbiol.">
        <title>Draft genome sequencing of the enigmatic basidiomycete Mixia osmundae.</title>
        <authorList>
            <person name="Nishida H."/>
            <person name="Nagatsuka Y."/>
            <person name="Sugiyama J."/>
        </authorList>
    </citation>
    <scope>NUCLEOTIDE SEQUENCE [LARGE SCALE GENOMIC DNA]</scope>
    <source>
        <strain evidence="10">CBS 9802 / IAM 14324 / JCM 22182 / KY 12970</strain>
    </source>
</reference>
<dbReference type="Proteomes" id="UP000009131">
    <property type="component" value="Unassembled WGS sequence"/>
</dbReference>
<dbReference type="PANTHER" id="PTHR11080">
    <property type="entry name" value="PYRAZINAMIDASE/NICOTINAMIDASE"/>
    <property type="match status" value="1"/>
</dbReference>
<dbReference type="EC" id="3.5.1.19" evidence="6"/>
<dbReference type="InterPro" id="IPR036380">
    <property type="entry name" value="Isochorismatase-like_sf"/>
</dbReference>
<dbReference type="GO" id="GO:0008936">
    <property type="term" value="F:nicotinamidase activity"/>
    <property type="evidence" value="ECO:0007669"/>
    <property type="project" value="UniProtKB-EC"/>
</dbReference>
<dbReference type="eggNOG" id="KOG4003">
    <property type="taxonomic scope" value="Eukaryota"/>
</dbReference>
<comment type="similarity">
    <text evidence="1">Belongs to the isochorismatase family.</text>
</comment>
<dbReference type="GO" id="GO:0019363">
    <property type="term" value="P:pyridine nucleotide biosynthetic process"/>
    <property type="evidence" value="ECO:0007669"/>
    <property type="project" value="UniProtKB-KW"/>
</dbReference>
<dbReference type="SUPFAM" id="SSF52499">
    <property type="entry name" value="Isochorismatase-like hydrolases"/>
    <property type="match status" value="1"/>
</dbReference>
<evidence type="ECO:0000256" key="3">
    <source>
        <dbReference type="ARBA" id="ARBA00022723"/>
    </source>
</evidence>
<protein>
    <recommendedName>
        <fullName evidence="6">nicotinamidase</fullName>
        <ecNumber evidence="6">3.5.1.19</ecNumber>
    </recommendedName>
    <alternativeName>
        <fullName evidence="7">Nicotinamide deamidase</fullName>
    </alternativeName>
</protein>
<gene>
    <name evidence="9" type="primary">Mo01967</name>
    <name evidence="9" type="ORF">E5Q_01967</name>
</gene>
<dbReference type="FunCoup" id="G7DXK0">
    <property type="interactions" value="42"/>
</dbReference>
<dbReference type="OMA" id="HPPNHTS"/>
<dbReference type="Pfam" id="PF00857">
    <property type="entry name" value="Isochorismatase"/>
    <property type="match status" value="1"/>
</dbReference>
<dbReference type="InterPro" id="IPR052347">
    <property type="entry name" value="Isochorismatase_Nicotinamidase"/>
</dbReference>
<dbReference type="HOGENOM" id="CLU_068979_13_1_1"/>
<reference evidence="9 10" key="2">
    <citation type="journal article" date="2012" name="Open Biol.">
        <title>Characteristics of nucleosomes and linker DNA regions on the genome of the basidiomycete Mixia osmundae revealed by mono- and dinucleosome mapping.</title>
        <authorList>
            <person name="Nishida H."/>
            <person name="Kondo S."/>
            <person name="Matsumoto T."/>
            <person name="Suzuki Y."/>
            <person name="Yoshikawa H."/>
            <person name="Taylor T.D."/>
            <person name="Sugiyama J."/>
        </authorList>
    </citation>
    <scope>NUCLEOTIDE SEQUENCE [LARGE SCALE GENOMIC DNA]</scope>
    <source>
        <strain evidence="10">CBS 9802 / IAM 14324 / JCM 22182 / KY 12970</strain>
    </source>
</reference>
<accession>G7DXK0</accession>
<keyword evidence="4" id="KW-0378">Hydrolase</keyword>
<keyword evidence="10" id="KW-1185">Reference proteome</keyword>
<evidence type="ECO:0000256" key="1">
    <source>
        <dbReference type="ARBA" id="ARBA00006336"/>
    </source>
</evidence>
<dbReference type="OrthoDB" id="1739143at2759"/>
<keyword evidence="2" id="KW-0662">Pyridine nucleotide biosynthesis</keyword>
<evidence type="ECO:0000256" key="6">
    <source>
        <dbReference type="ARBA" id="ARBA00039017"/>
    </source>
</evidence>
<evidence type="ECO:0000313" key="10">
    <source>
        <dbReference type="Proteomes" id="UP000009131"/>
    </source>
</evidence>
<dbReference type="Gene3D" id="3.40.50.850">
    <property type="entry name" value="Isochorismatase-like"/>
    <property type="match status" value="1"/>
</dbReference>
<dbReference type="InterPro" id="IPR000868">
    <property type="entry name" value="Isochorismatase-like_dom"/>
</dbReference>
<keyword evidence="3" id="KW-0479">Metal-binding</keyword>
<feature type="domain" description="Isochorismatase-like" evidence="8">
    <location>
        <begin position="11"/>
        <end position="206"/>
    </location>
</feature>
<comment type="pathway">
    <text evidence="5">Cofactor biosynthesis; nicotinate biosynthesis; nicotinate from nicotinamide: step 1/1.</text>
</comment>
<dbReference type="InParanoid" id="G7DXK0"/>
<evidence type="ECO:0000313" key="9">
    <source>
        <dbReference type="EMBL" id="GAA95310.1"/>
    </source>
</evidence>
<comment type="caution">
    <text evidence="9">The sequence shown here is derived from an EMBL/GenBank/DDBJ whole genome shotgun (WGS) entry which is preliminary data.</text>
</comment>
<name>G7DXK0_MIXOS</name>
<evidence type="ECO:0000259" key="8">
    <source>
        <dbReference type="Pfam" id="PF00857"/>
    </source>
</evidence>
<dbReference type="STRING" id="764103.G7DXK0"/>
<evidence type="ECO:0000256" key="4">
    <source>
        <dbReference type="ARBA" id="ARBA00022801"/>
    </source>
</evidence>
<dbReference type="AlphaFoldDB" id="G7DXK0"/>
<evidence type="ECO:0000256" key="2">
    <source>
        <dbReference type="ARBA" id="ARBA00022642"/>
    </source>
</evidence>
<evidence type="ECO:0000256" key="5">
    <source>
        <dbReference type="ARBA" id="ARBA00037900"/>
    </source>
</evidence>
<evidence type="ECO:0000256" key="7">
    <source>
        <dbReference type="ARBA" id="ARBA00043224"/>
    </source>
</evidence>
<dbReference type="EMBL" id="BABT02000061">
    <property type="protein sequence ID" value="GAA95310.1"/>
    <property type="molecule type" value="Genomic_DNA"/>
</dbReference>
<dbReference type="PANTHER" id="PTHR11080:SF2">
    <property type="entry name" value="LD05707P"/>
    <property type="match status" value="1"/>
</dbReference>
<dbReference type="RefSeq" id="XP_014569826.1">
    <property type="nucleotide sequence ID" value="XM_014714340.1"/>
</dbReference>
<proteinExistence type="inferred from homology"/>
<dbReference type="GO" id="GO:0046872">
    <property type="term" value="F:metal ion binding"/>
    <property type="evidence" value="ECO:0007669"/>
    <property type="project" value="UniProtKB-KW"/>
</dbReference>
<organism evidence="9 10">
    <name type="scientific">Mixia osmundae (strain CBS 9802 / IAM 14324 / JCM 22182 / KY 12970)</name>
    <dbReference type="NCBI Taxonomy" id="764103"/>
    <lineage>
        <taxon>Eukaryota</taxon>
        <taxon>Fungi</taxon>
        <taxon>Dikarya</taxon>
        <taxon>Basidiomycota</taxon>
        <taxon>Pucciniomycotina</taxon>
        <taxon>Mixiomycetes</taxon>
        <taxon>Mixiales</taxon>
        <taxon>Mixiaceae</taxon>
        <taxon>Mixia</taxon>
    </lineage>
</organism>
<sequence length="237" mass="25945">MSTATVLGEMSALLIVDVQKDFISGALAVEGAETILPVVEHLIERGRWSMIVASQDYHPRSHISFASRHGLSPLDEIELRDADGQPFQQMLWPDHCVQHEPGSEIDERILRALSSSHWKDRHHIVQKGTNVQVDAYSAFAPFARGTADPDRPDDSPLAAYLHSHKIKSVYVVGLATDYCVAATARDAARLGFETIVISDACKAVDGKGGLSSARDTCQPVGVRFVRSSDDIVQRMLS</sequence>